<evidence type="ECO:0000313" key="16">
    <source>
        <dbReference type="EMBL" id="MBK1855752.1"/>
    </source>
</evidence>
<keyword evidence="8" id="KW-0067">ATP-binding</keyword>
<dbReference type="AlphaFoldDB" id="A0AAE2SEY2"/>
<evidence type="ECO:0000256" key="7">
    <source>
        <dbReference type="ARBA" id="ARBA00022777"/>
    </source>
</evidence>
<organism evidence="16 17">
    <name type="scientific">Oceaniferula flava</name>
    <dbReference type="NCBI Taxonomy" id="2800421"/>
    <lineage>
        <taxon>Bacteria</taxon>
        <taxon>Pseudomonadati</taxon>
        <taxon>Verrucomicrobiota</taxon>
        <taxon>Verrucomicrobiia</taxon>
        <taxon>Verrucomicrobiales</taxon>
        <taxon>Verrucomicrobiaceae</taxon>
        <taxon>Oceaniferula</taxon>
    </lineage>
</organism>
<proteinExistence type="inferred from homology"/>
<feature type="domain" description="Pyruvate kinase barrel" evidence="14">
    <location>
        <begin position="6"/>
        <end position="326"/>
    </location>
</feature>
<evidence type="ECO:0000256" key="10">
    <source>
        <dbReference type="ARBA" id="ARBA00023152"/>
    </source>
</evidence>
<keyword evidence="17" id="KW-1185">Reference proteome</keyword>
<comment type="similarity">
    <text evidence="2 13">Belongs to the pyruvate kinase family.</text>
</comment>
<dbReference type="Gene3D" id="2.40.33.10">
    <property type="entry name" value="PK beta-barrel domain-like"/>
    <property type="match status" value="1"/>
</dbReference>
<comment type="pathway">
    <text evidence="1 13">Carbohydrate degradation; glycolysis; pyruvate from D-glyceraldehyde 3-phosphate: step 5/5.</text>
</comment>
<evidence type="ECO:0000256" key="6">
    <source>
        <dbReference type="ARBA" id="ARBA00022741"/>
    </source>
</evidence>
<evidence type="ECO:0000259" key="15">
    <source>
        <dbReference type="Pfam" id="PF02887"/>
    </source>
</evidence>
<dbReference type="GO" id="GO:0005524">
    <property type="term" value="F:ATP binding"/>
    <property type="evidence" value="ECO:0007669"/>
    <property type="project" value="UniProtKB-KW"/>
</dbReference>
<dbReference type="Gene3D" id="3.40.1380.20">
    <property type="entry name" value="Pyruvate kinase, C-terminal domain"/>
    <property type="match status" value="1"/>
</dbReference>
<dbReference type="InterPro" id="IPR015806">
    <property type="entry name" value="Pyrv_Knase_insert_dom_sf"/>
</dbReference>
<dbReference type="EC" id="2.7.1.40" evidence="3 12"/>
<dbReference type="InterPro" id="IPR011037">
    <property type="entry name" value="Pyrv_Knase-like_insert_dom_sf"/>
</dbReference>
<dbReference type="RefSeq" id="WP_309490364.1">
    <property type="nucleotide sequence ID" value="NZ_JAENIG010000008.1"/>
</dbReference>
<dbReference type="Proteomes" id="UP000634206">
    <property type="component" value="Unassembled WGS sequence"/>
</dbReference>
<gene>
    <name evidence="16" type="primary">pyk</name>
    <name evidence="16" type="ORF">JIN83_12335</name>
</gene>
<evidence type="ECO:0000256" key="4">
    <source>
        <dbReference type="ARBA" id="ARBA00022679"/>
    </source>
</evidence>
<reference evidence="16" key="1">
    <citation type="submission" date="2021-01" db="EMBL/GenBank/DDBJ databases">
        <title>Modified the classification status of verrucomicrobia.</title>
        <authorList>
            <person name="Feng X."/>
        </authorList>
    </citation>
    <scope>NUCLEOTIDE SEQUENCE</scope>
    <source>
        <strain evidence="16">5K15</strain>
    </source>
</reference>
<evidence type="ECO:0000256" key="2">
    <source>
        <dbReference type="ARBA" id="ARBA00008663"/>
    </source>
</evidence>
<dbReference type="GO" id="GO:0030955">
    <property type="term" value="F:potassium ion binding"/>
    <property type="evidence" value="ECO:0007669"/>
    <property type="project" value="UniProtKB-UniRule"/>
</dbReference>
<dbReference type="SUPFAM" id="SSF52935">
    <property type="entry name" value="PK C-terminal domain-like"/>
    <property type="match status" value="1"/>
</dbReference>
<keyword evidence="10 13" id="KW-0324">Glycolysis</keyword>
<evidence type="ECO:0000256" key="9">
    <source>
        <dbReference type="ARBA" id="ARBA00022842"/>
    </source>
</evidence>
<dbReference type="InterPro" id="IPR015813">
    <property type="entry name" value="Pyrv/PenolPyrv_kinase-like_dom"/>
</dbReference>
<evidence type="ECO:0000256" key="5">
    <source>
        <dbReference type="ARBA" id="ARBA00022723"/>
    </source>
</evidence>
<dbReference type="InterPro" id="IPR036918">
    <property type="entry name" value="Pyrv_Knase_C_sf"/>
</dbReference>
<keyword evidence="11 16" id="KW-0670">Pyruvate</keyword>
<evidence type="ECO:0000256" key="3">
    <source>
        <dbReference type="ARBA" id="ARBA00012142"/>
    </source>
</evidence>
<dbReference type="EMBL" id="JAENIG010000008">
    <property type="protein sequence ID" value="MBK1855752.1"/>
    <property type="molecule type" value="Genomic_DNA"/>
</dbReference>
<feature type="domain" description="Pyruvate kinase C-terminal" evidence="15">
    <location>
        <begin position="356"/>
        <end position="457"/>
    </location>
</feature>
<evidence type="ECO:0000256" key="12">
    <source>
        <dbReference type="NCBIfam" id="TIGR01064"/>
    </source>
</evidence>
<keyword evidence="5" id="KW-0479">Metal-binding</keyword>
<evidence type="ECO:0000256" key="13">
    <source>
        <dbReference type="RuleBase" id="RU000504"/>
    </source>
</evidence>
<dbReference type="FunFam" id="2.40.33.10:FF:000001">
    <property type="entry name" value="Pyruvate kinase"/>
    <property type="match status" value="1"/>
</dbReference>
<dbReference type="InterPro" id="IPR015795">
    <property type="entry name" value="Pyrv_Knase_C"/>
</dbReference>
<protein>
    <recommendedName>
        <fullName evidence="3 12">Pyruvate kinase</fullName>
        <ecNumber evidence="3 12">2.7.1.40</ecNumber>
    </recommendedName>
</protein>
<evidence type="ECO:0000256" key="1">
    <source>
        <dbReference type="ARBA" id="ARBA00004997"/>
    </source>
</evidence>
<dbReference type="Pfam" id="PF00224">
    <property type="entry name" value="PK"/>
    <property type="match status" value="1"/>
</dbReference>
<dbReference type="Pfam" id="PF02887">
    <property type="entry name" value="PK_C"/>
    <property type="match status" value="1"/>
</dbReference>
<evidence type="ECO:0000256" key="8">
    <source>
        <dbReference type="ARBA" id="ARBA00022840"/>
    </source>
</evidence>
<dbReference type="NCBIfam" id="TIGR01064">
    <property type="entry name" value="pyruv_kin"/>
    <property type="match status" value="1"/>
</dbReference>
<keyword evidence="7 13" id="KW-0418">Kinase</keyword>
<evidence type="ECO:0000259" key="14">
    <source>
        <dbReference type="Pfam" id="PF00224"/>
    </source>
</evidence>
<dbReference type="NCBIfam" id="NF004491">
    <property type="entry name" value="PRK05826.1"/>
    <property type="match status" value="1"/>
</dbReference>
<sequence length="469" mass="51384">MSSSPRKTRIICTLGPATDSDEMLESLIKAGANVFRLNMSHGTHEWVRELCPRIRKISDRLKSHTSILLDLQGPSIRTGDVAETMELKKGDILEFRKVGAAATEKLSTTVNYEGLMDDVSVGDRLVVDNGNILMLIKSVSATNMLCEVRTEGSMGSRRHINLPGVRLNLPALTSKDRQDLSVACECGVDFIAGSFVRDADHVRQLRAAMIEGGGDAKIISKIEDQEAVRNIDDIISESDVIMVARGDLGIEVNIEELPIIQRKIVKRCLRLGTRVIVATHMLESMITNPLPTRAEVTDVSNAVFEEADSVMLSGETSVGKYPVECVEILDRIARRIERSGGLAFGKEAMLRTERQKTVRAAVQLADSITDAVLVVFTRRGYMPVQTAMLRPLSAIHAFAPDEAICRQINLARGLTTRKIDFSENPEDTLKTAVQALKDDATVSAGTPLVVISDMTQKDKVVDSVLLIHA</sequence>
<comment type="catalytic activity">
    <reaction evidence="13">
        <text>pyruvate + ATP = phosphoenolpyruvate + ADP + H(+)</text>
        <dbReference type="Rhea" id="RHEA:18157"/>
        <dbReference type="ChEBI" id="CHEBI:15361"/>
        <dbReference type="ChEBI" id="CHEBI:15378"/>
        <dbReference type="ChEBI" id="CHEBI:30616"/>
        <dbReference type="ChEBI" id="CHEBI:58702"/>
        <dbReference type="ChEBI" id="CHEBI:456216"/>
        <dbReference type="EC" id="2.7.1.40"/>
    </reaction>
</comment>
<dbReference type="InterPro" id="IPR001697">
    <property type="entry name" value="Pyr_Knase"/>
</dbReference>
<keyword evidence="4 13" id="KW-0808">Transferase</keyword>
<dbReference type="PANTHER" id="PTHR11817">
    <property type="entry name" value="PYRUVATE KINASE"/>
    <property type="match status" value="1"/>
</dbReference>
<evidence type="ECO:0000256" key="11">
    <source>
        <dbReference type="ARBA" id="ARBA00023317"/>
    </source>
</evidence>
<accession>A0AAE2SEY2</accession>
<dbReference type="GO" id="GO:0000287">
    <property type="term" value="F:magnesium ion binding"/>
    <property type="evidence" value="ECO:0007669"/>
    <property type="project" value="UniProtKB-UniRule"/>
</dbReference>
<dbReference type="SUPFAM" id="SSF50800">
    <property type="entry name" value="PK beta-barrel domain-like"/>
    <property type="match status" value="1"/>
</dbReference>
<evidence type="ECO:0000313" key="17">
    <source>
        <dbReference type="Proteomes" id="UP000634206"/>
    </source>
</evidence>
<dbReference type="GO" id="GO:0004743">
    <property type="term" value="F:pyruvate kinase activity"/>
    <property type="evidence" value="ECO:0007669"/>
    <property type="project" value="UniProtKB-UniRule"/>
</dbReference>
<dbReference type="GO" id="GO:0016301">
    <property type="term" value="F:kinase activity"/>
    <property type="evidence" value="ECO:0007669"/>
    <property type="project" value="UniProtKB-KW"/>
</dbReference>
<keyword evidence="9 13" id="KW-0460">Magnesium</keyword>
<name>A0AAE2SEY2_9BACT</name>
<keyword evidence="6" id="KW-0547">Nucleotide-binding</keyword>
<comment type="caution">
    <text evidence="16">The sequence shown here is derived from an EMBL/GenBank/DDBJ whole genome shotgun (WGS) entry which is preliminary data.</text>
</comment>
<dbReference type="InterPro" id="IPR015793">
    <property type="entry name" value="Pyrv_Knase_brl"/>
</dbReference>
<dbReference type="PRINTS" id="PR01050">
    <property type="entry name" value="PYRUVTKNASE"/>
</dbReference>
<dbReference type="Gene3D" id="3.20.20.60">
    <property type="entry name" value="Phosphoenolpyruvate-binding domains"/>
    <property type="match status" value="1"/>
</dbReference>
<dbReference type="InterPro" id="IPR040442">
    <property type="entry name" value="Pyrv_kinase-like_dom_sf"/>
</dbReference>
<dbReference type="SUPFAM" id="SSF51621">
    <property type="entry name" value="Phosphoenolpyruvate/pyruvate domain"/>
    <property type="match status" value="1"/>
</dbReference>